<keyword evidence="3" id="KW-1185">Reference proteome</keyword>
<evidence type="ECO:0000313" key="2">
    <source>
        <dbReference type="EMBL" id="AHK18676.1"/>
    </source>
</evidence>
<dbReference type="InterPro" id="IPR027417">
    <property type="entry name" value="P-loop_NTPase"/>
</dbReference>
<dbReference type="InterPro" id="IPR045530">
    <property type="entry name" value="DO-GTPase1"/>
</dbReference>
<evidence type="ECO:0000259" key="1">
    <source>
        <dbReference type="Pfam" id="PF19975"/>
    </source>
</evidence>
<dbReference type="EMBL" id="CP007230">
    <property type="protein sequence ID" value="AHK18676.1"/>
    <property type="molecule type" value="Genomic_DNA"/>
</dbReference>
<feature type="domain" description="Double-GTPase 1" evidence="1">
    <location>
        <begin position="8"/>
        <end position="273"/>
    </location>
</feature>
<proteinExistence type="predicted"/>
<dbReference type="GeneID" id="96662889"/>
<evidence type="ECO:0000313" key="3">
    <source>
        <dbReference type="Proteomes" id="UP000019439"/>
    </source>
</evidence>
<dbReference type="Pfam" id="PF19975">
    <property type="entry name" value="DO-GTPase1"/>
    <property type="match status" value="1"/>
</dbReference>
<reference evidence="2 3" key="1">
    <citation type="journal article" date="2014" name="Genome Announc.">
        <title>Genome Sequence of Yersinia similis Y228T, a Member of the Yersinia pseudotuberculosis Complex.</title>
        <authorList>
            <person name="Sprague L.D."/>
            <person name="Neubauer H."/>
        </authorList>
    </citation>
    <scope>NUCLEOTIDE SEQUENCE [LARGE SCALE GENOMIC DNA]</scope>
    <source>
        <strain evidence="2 3">228</strain>
    </source>
</reference>
<gene>
    <name evidence="2" type="ORF">BF17_04460</name>
</gene>
<accession>A0ABM5PWJ8</accession>
<organism evidence="2 3">
    <name type="scientific">Yersinia similis</name>
    <dbReference type="NCBI Taxonomy" id="367190"/>
    <lineage>
        <taxon>Bacteria</taxon>
        <taxon>Pseudomonadati</taxon>
        <taxon>Pseudomonadota</taxon>
        <taxon>Gammaproteobacteria</taxon>
        <taxon>Enterobacterales</taxon>
        <taxon>Yersiniaceae</taxon>
        <taxon>Yersinia</taxon>
    </lineage>
</organism>
<dbReference type="RefSeq" id="WP_025381479.1">
    <property type="nucleotide sequence ID" value="NZ_CGBP01000032.1"/>
</dbReference>
<sequence>MTNENSILLIGESGVGKTHYGAQLLKRLMKGDGQLRMDGAASNLEPFEGAMEKLNEGMSADHTPTTLYVDSIWPISDCSGMKAELVWPDYGGEQIKAISSTRRVPATWGERAINSPAWLLLVRLQQIRSNDDIFSKPLHDICSSGEENHQIQISDQARLIELLQILIYVRGKISSTHLDSPRICVLLSCWDELGTDIQKEPAVVLRERLPMFFNFLKSTWKEPLILGLSALERSLTSADRDMEYSIRGPEQFGYIVLPDGQKSNDLTLPIQQLLASNSVKEAHV</sequence>
<dbReference type="Proteomes" id="UP000019439">
    <property type="component" value="Chromosome"/>
</dbReference>
<dbReference type="SUPFAM" id="SSF52540">
    <property type="entry name" value="P-loop containing nucleoside triphosphate hydrolases"/>
    <property type="match status" value="1"/>
</dbReference>
<protein>
    <recommendedName>
        <fullName evidence="1">Double-GTPase 1 domain-containing protein</fullName>
    </recommendedName>
</protein>
<name>A0ABM5PWJ8_9GAMM</name>